<reference evidence="4" key="1">
    <citation type="journal article" date="2015" name="Nature">
        <title>Complex archaea that bridge the gap between prokaryotes and eukaryotes.</title>
        <authorList>
            <person name="Spang A."/>
            <person name="Saw J.H."/>
            <person name="Jorgensen S.L."/>
            <person name="Zaremba-Niedzwiedzka K."/>
            <person name="Martijn J."/>
            <person name="Lind A.E."/>
            <person name="van Eijk R."/>
            <person name="Schleper C."/>
            <person name="Guy L."/>
            <person name="Ettema T.J."/>
        </authorList>
    </citation>
    <scope>NUCLEOTIDE SEQUENCE</scope>
</reference>
<dbReference type="CDD" id="cd05637">
    <property type="entry name" value="SIS_PGI_PMI_2"/>
    <property type="match status" value="1"/>
</dbReference>
<name>A0A0F9LQX5_9ZZZZ</name>
<proteinExistence type="inferred from homology"/>
<dbReference type="Pfam" id="PF10432">
    <property type="entry name" value="bact-PGI_C"/>
    <property type="match status" value="1"/>
</dbReference>
<dbReference type="AlphaFoldDB" id="A0A0F9LQX5"/>
<dbReference type="Gene3D" id="3.40.50.10490">
    <property type="entry name" value="Glucose-6-phosphate isomerase like protein, domain 1"/>
    <property type="match status" value="2"/>
</dbReference>
<evidence type="ECO:0000313" key="4">
    <source>
        <dbReference type="EMBL" id="KKM89526.1"/>
    </source>
</evidence>
<dbReference type="PROSITE" id="PS51464">
    <property type="entry name" value="SIS"/>
    <property type="match status" value="1"/>
</dbReference>
<dbReference type="NCBIfam" id="TIGR02128">
    <property type="entry name" value="G6PI_arch"/>
    <property type="match status" value="1"/>
</dbReference>
<dbReference type="InterPro" id="IPR035484">
    <property type="entry name" value="SIS_PGI/PMI_1"/>
</dbReference>
<keyword evidence="2" id="KW-0413">Isomerase</keyword>
<organism evidence="4">
    <name type="scientific">marine sediment metagenome</name>
    <dbReference type="NCBI Taxonomy" id="412755"/>
    <lineage>
        <taxon>unclassified sequences</taxon>
        <taxon>metagenomes</taxon>
        <taxon>ecological metagenomes</taxon>
    </lineage>
</organism>
<dbReference type="InterPro" id="IPR001347">
    <property type="entry name" value="SIS_dom"/>
</dbReference>
<evidence type="ECO:0000259" key="3">
    <source>
        <dbReference type="PROSITE" id="PS51464"/>
    </source>
</evidence>
<feature type="domain" description="SIS" evidence="3">
    <location>
        <begin position="35"/>
        <end position="185"/>
    </location>
</feature>
<comment type="caution">
    <text evidence="4">The sequence shown here is derived from an EMBL/GenBank/DDBJ whole genome shotgun (WGS) entry which is preliminary data.</text>
</comment>
<evidence type="ECO:0000256" key="2">
    <source>
        <dbReference type="ARBA" id="ARBA00023235"/>
    </source>
</evidence>
<evidence type="ECO:0000256" key="1">
    <source>
        <dbReference type="ARBA" id="ARBA00010523"/>
    </source>
</evidence>
<dbReference type="GO" id="GO:0004347">
    <property type="term" value="F:glucose-6-phosphate isomerase activity"/>
    <property type="evidence" value="ECO:0007669"/>
    <property type="project" value="InterPro"/>
</dbReference>
<dbReference type="InterPro" id="IPR046348">
    <property type="entry name" value="SIS_dom_sf"/>
</dbReference>
<dbReference type="EMBL" id="LAZR01006804">
    <property type="protein sequence ID" value="KKM89526.1"/>
    <property type="molecule type" value="Genomic_DNA"/>
</dbReference>
<dbReference type="InterPro" id="IPR019490">
    <property type="entry name" value="Glu6P/Mann6P_isomerase_C"/>
</dbReference>
<gene>
    <name evidence="4" type="ORF">LCGC14_1247780</name>
</gene>
<dbReference type="SUPFAM" id="SSF53697">
    <property type="entry name" value="SIS domain"/>
    <property type="match status" value="1"/>
</dbReference>
<protein>
    <recommendedName>
        <fullName evidence="3">SIS domain-containing protein</fullName>
    </recommendedName>
</protein>
<dbReference type="GO" id="GO:0004476">
    <property type="term" value="F:mannose-6-phosphate isomerase activity"/>
    <property type="evidence" value="ECO:0007669"/>
    <property type="project" value="InterPro"/>
</dbReference>
<dbReference type="GO" id="GO:0097367">
    <property type="term" value="F:carbohydrate derivative binding"/>
    <property type="evidence" value="ECO:0007669"/>
    <property type="project" value="InterPro"/>
</dbReference>
<dbReference type="NCBIfam" id="NF006426">
    <property type="entry name" value="PRK08674.1-6"/>
    <property type="match status" value="1"/>
</dbReference>
<sequence>MYSKTLDDPAQIKQIDSEDMLGKVSLLGPHLKLSFDEALKNDVPYKDIDSILFFGLGGSGITGDVINNYLLPISKVPVAVAKANYLPKYVGKKTLCIGLSYSGNTSETVACFKEAVKKQAKTIAITSGGKIEELAKQNGSVLVKLPGDYPPRSALGLLTGAALGCLYKTGLFNTIAEDIAKTVSFLENQKTKYEPTSPVQENPAKKIAAELTDTIPLIYGSESVGFTTANRWKAQINENAKVMAFYNFFPELAHNEIMADCKNKSCIVYLKNPDEKAEQLITNSVALKLMKAKNNKIIEIAAEGDTELEKMFSLIMLGDFISVYMAIVKGVDPTPVGKITRLKEELKKKAKPGPEKIDVASSSF</sequence>
<accession>A0A0F9LQX5</accession>
<dbReference type="GO" id="GO:0005975">
    <property type="term" value="P:carbohydrate metabolic process"/>
    <property type="evidence" value="ECO:0007669"/>
    <property type="project" value="InterPro"/>
</dbReference>
<dbReference type="GO" id="GO:1901135">
    <property type="term" value="P:carbohydrate derivative metabolic process"/>
    <property type="evidence" value="ECO:0007669"/>
    <property type="project" value="InterPro"/>
</dbReference>
<dbReference type="CDD" id="cd05017">
    <property type="entry name" value="SIS_PGI_PMI_1"/>
    <property type="match status" value="1"/>
</dbReference>
<comment type="similarity">
    <text evidence="1">Belongs to the PGI/PMI family.</text>
</comment>
<dbReference type="Pfam" id="PF01380">
    <property type="entry name" value="SIS"/>
    <property type="match status" value="1"/>
</dbReference>